<dbReference type="EMBL" id="ML987210">
    <property type="protein sequence ID" value="KAF2241681.1"/>
    <property type="molecule type" value="Genomic_DNA"/>
</dbReference>
<organism evidence="2 3">
    <name type="scientific">Trematosphaeria pertusa</name>
    <dbReference type="NCBI Taxonomy" id="390896"/>
    <lineage>
        <taxon>Eukaryota</taxon>
        <taxon>Fungi</taxon>
        <taxon>Dikarya</taxon>
        <taxon>Ascomycota</taxon>
        <taxon>Pezizomycotina</taxon>
        <taxon>Dothideomycetes</taxon>
        <taxon>Pleosporomycetidae</taxon>
        <taxon>Pleosporales</taxon>
        <taxon>Massarineae</taxon>
        <taxon>Trematosphaeriaceae</taxon>
        <taxon>Trematosphaeria</taxon>
    </lineage>
</organism>
<dbReference type="Proteomes" id="UP000800094">
    <property type="component" value="Unassembled WGS sequence"/>
</dbReference>
<keyword evidence="1" id="KW-0472">Membrane</keyword>
<feature type="transmembrane region" description="Helical" evidence="1">
    <location>
        <begin position="170"/>
        <end position="202"/>
    </location>
</feature>
<dbReference type="RefSeq" id="XP_033676685.1">
    <property type="nucleotide sequence ID" value="XM_033834133.1"/>
</dbReference>
<name>A0A6A6HUJ5_9PLEO</name>
<keyword evidence="1" id="KW-0812">Transmembrane</keyword>
<accession>A0A6A6HUJ5</accession>
<keyword evidence="3" id="KW-1185">Reference proteome</keyword>
<dbReference type="GeneID" id="54587463"/>
<evidence type="ECO:0000313" key="3">
    <source>
        <dbReference type="Proteomes" id="UP000800094"/>
    </source>
</evidence>
<proteinExistence type="predicted"/>
<protein>
    <submittedName>
        <fullName evidence="2">Uncharacterized protein</fullName>
    </submittedName>
</protein>
<evidence type="ECO:0000256" key="1">
    <source>
        <dbReference type="SAM" id="Phobius"/>
    </source>
</evidence>
<evidence type="ECO:0000313" key="2">
    <source>
        <dbReference type="EMBL" id="KAF2241681.1"/>
    </source>
</evidence>
<feature type="transmembrane region" description="Helical" evidence="1">
    <location>
        <begin position="30"/>
        <end position="49"/>
    </location>
</feature>
<reference evidence="2" key="1">
    <citation type="journal article" date="2020" name="Stud. Mycol.">
        <title>101 Dothideomycetes genomes: a test case for predicting lifestyles and emergence of pathogens.</title>
        <authorList>
            <person name="Haridas S."/>
            <person name="Albert R."/>
            <person name="Binder M."/>
            <person name="Bloem J."/>
            <person name="Labutti K."/>
            <person name="Salamov A."/>
            <person name="Andreopoulos B."/>
            <person name="Baker S."/>
            <person name="Barry K."/>
            <person name="Bills G."/>
            <person name="Bluhm B."/>
            <person name="Cannon C."/>
            <person name="Castanera R."/>
            <person name="Culley D."/>
            <person name="Daum C."/>
            <person name="Ezra D."/>
            <person name="Gonzalez J."/>
            <person name="Henrissat B."/>
            <person name="Kuo A."/>
            <person name="Liang C."/>
            <person name="Lipzen A."/>
            <person name="Lutzoni F."/>
            <person name="Magnuson J."/>
            <person name="Mondo S."/>
            <person name="Nolan M."/>
            <person name="Ohm R."/>
            <person name="Pangilinan J."/>
            <person name="Park H.-J."/>
            <person name="Ramirez L."/>
            <person name="Alfaro M."/>
            <person name="Sun H."/>
            <person name="Tritt A."/>
            <person name="Yoshinaga Y."/>
            <person name="Zwiers L.-H."/>
            <person name="Turgeon B."/>
            <person name="Goodwin S."/>
            <person name="Spatafora J."/>
            <person name="Crous P."/>
            <person name="Grigoriev I."/>
        </authorList>
    </citation>
    <scope>NUCLEOTIDE SEQUENCE</scope>
    <source>
        <strain evidence="2">CBS 122368</strain>
    </source>
</reference>
<gene>
    <name evidence="2" type="ORF">BU26DRAFT_571443</name>
</gene>
<keyword evidence="1" id="KW-1133">Transmembrane helix</keyword>
<sequence length="230" mass="24752">MALCEDTVDRTGPAPRRSERDAVTLSDQRIVELAGSGLLVAVLGIVILSEIGGDAPVKRIEGLTALEKVVVALRDTQELVVADGRNYNPKSLLDFLLVGRPLRDGILHSAIVVARNARWVMAFVTGTLEDGAWCDFSAFGKFVVALFVLLFIGTGFGVSRGRHPDRGIAMGALLTAFYSLLVALGYIAVSLALACLMSVVYLDFIGPGIRAEVKQLAKWPLDKVCDPRLE</sequence>
<feature type="transmembrane region" description="Helical" evidence="1">
    <location>
        <begin position="138"/>
        <end position="158"/>
    </location>
</feature>
<dbReference type="AlphaFoldDB" id="A0A6A6HUJ5"/>